<dbReference type="Proteomes" id="UP000805193">
    <property type="component" value="Unassembled WGS sequence"/>
</dbReference>
<organism evidence="1 2">
    <name type="scientific">Ixodes persulcatus</name>
    <name type="common">Taiga tick</name>
    <dbReference type="NCBI Taxonomy" id="34615"/>
    <lineage>
        <taxon>Eukaryota</taxon>
        <taxon>Metazoa</taxon>
        <taxon>Ecdysozoa</taxon>
        <taxon>Arthropoda</taxon>
        <taxon>Chelicerata</taxon>
        <taxon>Arachnida</taxon>
        <taxon>Acari</taxon>
        <taxon>Parasitiformes</taxon>
        <taxon>Ixodida</taxon>
        <taxon>Ixodoidea</taxon>
        <taxon>Ixodidae</taxon>
        <taxon>Ixodinae</taxon>
        <taxon>Ixodes</taxon>
    </lineage>
</organism>
<accession>A0AC60R232</accession>
<evidence type="ECO:0000313" key="1">
    <source>
        <dbReference type="EMBL" id="KAG0445507.1"/>
    </source>
</evidence>
<name>A0AC60R232_IXOPE</name>
<reference evidence="1 2" key="1">
    <citation type="journal article" date="2020" name="Cell">
        <title>Large-Scale Comparative Analyses of Tick Genomes Elucidate Their Genetic Diversity and Vector Capacities.</title>
        <authorList>
            <consortium name="Tick Genome and Microbiome Consortium (TIGMIC)"/>
            <person name="Jia N."/>
            <person name="Wang J."/>
            <person name="Shi W."/>
            <person name="Du L."/>
            <person name="Sun Y."/>
            <person name="Zhan W."/>
            <person name="Jiang J.F."/>
            <person name="Wang Q."/>
            <person name="Zhang B."/>
            <person name="Ji P."/>
            <person name="Bell-Sakyi L."/>
            <person name="Cui X.M."/>
            <person name="Yuan T.T."/>
            <person name="Jiang B.G."/>
            <person name="Yang W.F."/>
            <person name="Lam T.T."/>
            <person name="Chang Q.C."/>
            <person name="Ding S.J."/>
            <person name="Wang X.J."/>
            <person name="Zhu J.G."/>
            <person name="Ruan X.D."/>
            <person name="Zhao L."/>
            <person name="Wei J.T."/>
            <person name="Ye R.Z."/>
            <person name="Que T.C."/>
            <person name="Du C.H."/>
            <person name="Zhou Y.H."/>
            <person name="Cheng J.X."/>
            <person name="Dai P.F."/>
            <person name="Guo W.B."/>
            <person name="Han X.H."/>
            <person name="Huang E.J."/>
            <person name="Li L.F."/>
            <person name="Wei W."/>
            <person name="Gao Y.C."/>
            <person name="Liu J.Z."/>
            <person name="Shao H.Z."/>
            <person name="Wang X."/>
            <person name="Wang C.C."/>
            <person name="Yang T.C."/>
            <person name="Huo Q.B."/>
            <person name="Li W."/>
            <person name="Chen H.Y."/>
            <person name="Chen S.E."/>
            <person name="Zhou L.G."/>
            <person name="Ni X.B."/>
            <person name="Tian J.H."/>
            <person name="Sheng Y."/>
            <person name="Liu T."/>
            <person name="Pan Y.S."/>
            <person name="Xia L.Y."/>
            <person name="Li J."/>
            <person name="Zhao F."/>
            <person name="Cao W.C."/>
        </authorList>
    </citation>
    <scope>NUCLEOTIDE SEQUENCE [LARGE SCALE GENOMIC DNA]</scope>
    <source>
        <strain evidence="1">Iper-2018</strain>
    </source>
</reference>
<gene>
    <name evidence="1" type="ORF">HPB47_014401</name>
</gene>
<dbReference type="EMBL" id="JABSTQ010000274">
    <property type="protein sequence ID" value="KAG0445507.1"/>
    <property type="molecule type" value="Genomic_DNA"/>
</dbReference>
<comment type="caution">
    <text evidence="1">The sequence shown here is derived from an EMBL/GenBank/DDBJ whole genome shotgun (WGS) entry which is preliminary data.</text>
</comment>
<keyword evidence="2" id="KW-1185">Reference proteome</keyword>
<protein>
    <submittedName>
        <fullName evidence="1">Uncharacterized protein</fullName>
    </submittedName>
</protein>
<evidence type="ECO:0000313" key="2">
    <source>
        <dbReference type="Proteomes" id="UP000805193"/>
    </source>
</evidence>
<sequence length="269" mass="30620">MRGDSSSFPDLRRVLDEDGSLGEIALRPAEILQTTIEDPSLYYYKFILEDTQIMQTYSRLPKYMCYTLNWRGNADMVSFHEFPPLFEDQTKARSSRRNQGLLPELGPLLQKSRKRTATMTTPPVVILPVTPRTPTPFHVPSGVCRPSNGIFFASFSTRQQQASRRHCGIGRTLLNAPKLRLASFLVRFQVQLQTLCLTKQPHGLPCQLWSLQVLQHRSQGHLKMLLRISRIPVSNQAPHRSHRIKPPHHLNSRKLCGAVVVLVQTVPIV</sequence>
<proteinExistence type="predicted"/>